<dbReference type="InterPro" id="IPR006015">
    <property type="entry name" value="Universal_stress_UspA"/>
</dbReference>
<reference evidence="3 4" key="1">
    <citation type="submission" date="2015-07" db="EMBL/GenBank/DDBJ databases">
        <authorList>
            <person name="Ju K.-S."/>
            <person name="Doroghazi J.R."/>
            <person name="Metcalf W.W."/>
        </authorList>
    </citation>
    <scope>NUCLEOTIDE SEQUENCE [LARGE SCALE GENOMIC DNA]</scope>
    <source>
        <strain evidence="3 4">NRRL B-3589</strain>
    </source>
</reference>
<dbReference type="Pfam" id="PF00582">
    <property type="entry name" value="Usp"/>
    <property type="match status" value="1"/>
</dbReference>
<evidence type="ECO:0000313" key="4">
    <source>
        <dbReference type="Proteomes" id="UP000037020"/>
    </source>
</evidence>
<dbReference type="PANTHER" id="PTHR46553:SF3">
    <property type="entry name" value="ADENINE NUCLEOTIDE ALPHA HYDROLASES-LIKE SUPERFAMILY PROTEIN"/>
    <property type="match status" value="1"/>
</dbReference>
<comment type="similarity">
    <text evidence="1">Belongs to the universal stress protein A family.</text>
</comment>
<dbReference type="Proteomes" id="UP000037020">
    <property type="component" value="Unassembled WGS sequence"/>
</dbReference>
<keyword evidence="4" id="KW-1185">Reference proteome</keyword>
<organism evidence="3 4">
    <name type="scientific">Streptomyces varsoviensis</name>
    <dbReference type="NCBI Taxonomy" id="67373"/>
    <lineage>
        <taxon>Bacteria</taxon>
        <taxon>Bacillati</taxon>
        <taxon>Actinomycetota</taxon>
        <taxon>Actinomycetes</taxon>
        <taxon>Kitasatosporales</taxon>
        <taxon>Streptomycetaceae</taxon>
        <taxon>Streptomyces</taxon>
    </lineage>
</organism>
<evidence type="ECO:0000313" key="3">
    <source>
        <dbReference type="EMBL" id="KOG86187.1"/>
    </source>
</evidence>
<dbReference type="PANTHER" id="PTHR46553">
    <property type="entry name" value="ADENINE NUCLEOTIDE ALPHA HYDROLASES-LIKE SUPERFAMILY PROTEIN"/>
    <property type="match status" value="1"/>
</dbReference>
<dbReference type="InterPro" id="IPR006016">
    <property type="entry name" value="UspA"/>
</dbReference>
<dbReference type="PRINTS" id="PR01438">
    <property type="entry name" value="UNVRSLSTRESS"/>
</dbReference>
<comment type="caution">
    <text evidence="3">The sequence shown here is derived from an EMBL/GenBank/DDBJ whole genome shotgun (WGS) entry which is preliminary data.</text>
</comment>
<name>A0ABR5IYD8_9ACTN</name>
<dbReference type="InterPro" id="IPR014729">
    <property type="entry name" value="Rossmann-like_a/b/a_fold"/>
</dbReference>
<sequence>VAELLLGSVSLALAARARCPVVVVRGSSPPGDLARGPVLLGVGEPASGSAAVRFAFRAAAARRCGLDAVRAWRCPAHETVDHPHLAEDPARAHLSRASALLDEALGDAVREFPEVEVRRLVVEGPARKILLDLSADAGLLVVGARRRHGHFGLQLGRVGHAALHHAACPVAVVPQHG</sequence>
<accession>A0ABR5IYD8</accession>
<dbReference type="SUPFAM" id="SSF52402">
    <property type="entry name" value="Adenine nucleotide alpha hydrolases-like"/>
    <property type="match status" value="2"/>
</dbReference>
<feature type="non-terminal residue" evidence="3">
    <location>
        <position position="1"/>
    </location>
</feature>
<proteinExistence type="inferred from homology"/>
<protein>
    <submittedName>
        <fullName evidence="3">Universal stress protein</fullName>
    </submittedName>
</protein>
<gene>
    <name evidence="3" type="ORF">ADK38_32460</name>
</gene>
<dbReference type="EMBL" id="LGUT01002987">
    <property type="protein sequence ID" value="KOG86187.1"/>
    <property type="molecule type" value="Genomic_DNA"/>
</dbReference>
<feature type="domain" description="UspA" evidence="2">
    <location>
        <begin position="37"/>
        <end position="174"/>
    </location>
</feature>
<dbReference type="Gene3D" id="3.40.50.620">
    <property type="entry name" value="HUPs"/>
    <property type="match status" value="2"/>
</dbReference>
<evidence type="ECO:0000256" key="1">
    <source>
        <dbReference type="ARBA" id="ARBA00008791"/>
    </source>
</evidence>
<evidence type="ECO:0000259" key="2">
    <source>
        <dbReference type="Pfam" id="PF00582"/>
    </source>
</evidence>